<evidence type="ECO:0000313" key="3">
    <source>
        <dbReference type="Proteomes" id="UP001250858"/>
    </source>
</evidence>
<proteinExistence type="predicted"/>
<accession>A0ABY9RN15</accession>
<dbReference type="EMBL" id="CP133762">
    <property type="protein sequence ID" value="WMX48688.1"/>
    <property type="molecule type" value="Genomic_DNA"/>
</dbReference>
<name>A0ABY9RN15_9ACTN</name>
<organism evidence="1 3">
    <name type="scientific">Streptomyces roseicoloratus</name>
    <dbReference type="NCBI Taxonomy" id="2508722"/>
    <lineage>
        <taxon>Bacteria</taxon>
        <taxon>Bacillati</taxon>
        <taxon>Actinomycetota</taxon>
        <taxon>Actinomycetes</taxon>
        <taxon>Kitasatosporales</taxon>
        <taxon>Streptomycetaceae</taxon>
        <taxon>Streptomyces</taxon>
    </lineage>
</organism>
<dbReference type="EMBL" id="CP133762">
    <property type="protein sequence ID" value="WMX43587.1"/>
    <property type="molecule type" value="Genomic_DNA"/>
</dbReference>
<gene>
    <name evidence="1" type="ORF">RGF97_00015</name>
    <name evidence="2" type="ORF">RGF97_33255</name>
</gene>
<protein>
    <submittedName>
        <fullName evidence="1">Uncharacterized protein</fullName>
    </submittedName>
</protein>
<keyword evidence="3" id="KW-1185">Reference proteome</keyword>
<dbReference type="Proteomes" id="UP001250858">
    <property type="component" value="Chromosome"/>
</dbReference>
<dbReference type="RefSeq" id="WP_246095277.1">
    <property type="nucleotide sequence ID" value="NZ_CP133762.1"/>
</dbReference>
<reference evidence="1 3" key="1">
    <citation type="submission" date="2023-09" db="EMBL/GenBank/DDBJ databases">
        <title>Complete genome of Streptomyces roseicoloratus T14.</title>
        <authorList>
            <person name="Bashizi T."/>
            <person name="Kim M.-J."/>
            <person name="Lee G."/>
            <person name="Tagele S.B."/>
            <person name="Shin J.-H."/>
        </authorList>
    </citation>
    <scope>NUCLEOTIDE SEQUENCE [LARGE SCALE GENOMIC DNA]</scope>
    <source>
        <strain evidence="1 3">T14</strain>
    </source>
</reference>
<evidence type="ECO:0000313" key="1">
    <source>
        <dbReference type="EMBL" id="WMX43587.1"/>
    </source>
</evidence>
<sequence>MACEIIIPAFGLCRTRAEGDRAPQELFLETVQRDNHSYTRLSRAAINELRTASTAGGDEEAAHALIDLLIDDLPQDPEHDGLMDNSETGAAIRCLKALLRRLGIEFEVPFYDKQGYYSFRVEHKNDPSN</sequence>
<evidence type="ECO:0000313" key="2">
    <source>
        <dbReference type="EMBL" id="WMX48688.1"/>
    </source>
</evidence>